<sequence>MISRLKWLSLSIELFLAIPIFGGVLAEMMPYLLSWIAIWHAAVLVISRDEDEPTLGSFLGMVAAFTNFFPVIRVFAHGIAALVLALELKKGPGTE</sequence>
<name>A0ABU8HHM2_9BACI</name>
<organism evidence="2 3">
    <name type="scientific">Bacillus spongiae</name>
    <dbReference type="NCBI Taxonomy" id="2683610"/>
    <lineage>
        <taxon>Bacteria</taxon>
        <taxon>Bacillati</taxon>
        <taxon>Bacillota</taxon>
        <taxon>Bacilli</taxon>
        <taxon>Bacillales</taxon>
        <taxon>Bacillaceae</taxon>
        <taxon>Bacillus</taxon>
    </lineage>
</organism>
<evidence type="ECO:0000313" key="2">
    <source>
        <dbReference type="EMBL" id="MEI5908638.1"/>
    </source>
</evidence>
<evidence type="ECO:0000313" key="3">
    <source>
        <dbReference type="Proteomes" id="UP001312865"/>
    </source>
</evidence>
<comment type="caution">
    <text evidence="2">The sequence shown here is derived from an EMBL/GenBank/DDBJ whole genome shotgun (WGS) entry which is preliminary data.</text>
</comment>
<keyword evidence="1" id="KW-0472">Membrane</keyword>
<evidence type="ECO:0008006" key="4">
    <source>
        <dbReference type="Google" id="ProtNLM"/>
    </source>
</evidence>
<dbReference type="Proteomes" id="UP001312865">
    <property type="component" value="Unassembled WGS sequence"/>
</dbReference>
<feature type="transmembrane region" description="Helical" evidence="1">
    <location>
        <begin position="58"/>
        <end position="86"/>
    </location>
</feature>
<protein>
    <recommendedName>
        <fullName evidence="4">DUF2568 domain-containing protein</fullName>
    </recommendedName>
</protein>
<keyword evidence="1" id="KW-1133">Transmembrane helix</keyword>
<dbReference type="EMBL" id="JBBAXC010000014">
    <property type="protein sequence ID" value="MEI5908638.1"/>
    <property type="molecule type" value="Genomic_DNA"/>
</dbReference>
<feature type="transmembrane region" description="Helical" evidence="1">
    <location>
        <begin position="12"/>
        <end position="38"/>
    </location>
</feature>
<gene>
    <name evidence="2" type="ORF">WAK64_16440</name>
</gene>
<evidence type="ECO:0000256" key="1">
    <source>
        <dbReference type="SAM" id="Phobius"/>
    </source>
</evidence>
<proteinExistence type="predicted"/>
<dbReference type="RefSeq" id="WP_336588083.1">
    <property type="nucleotide sequence ID" value="NZ_JBBAXC010000014.1"/>
</dbReference>
<accession>A0ABU8HHM2</accession>
<keyword evidence="3" id="KW-1185">Reference proteome</keyword>
<reference evidence="2 3" key="1">
    <citation type="journal article" date="2018" name="J. Microbiol.">
        <title>Bacillus spongiae sp. nov., isolated from sponge of Jeju Island.</title>
        <authorList>
            <person name="Lee G.E."/>
            <person name="Im W.T."/>
            <person name="Park J.S."/>
        </authorList>
    </citation>
    <scope>NUCLEOTIDE SEQUENCE [LARGE SCALE GENOMIC DNA]</scope>
    <source>
        <strain evidence="2 3">135PIL107-10</strain>
    </source>
</reference>
<keyword evidence="1" id="KW-0812">Transmembrane</keyword>